<gene>
    <name evidence="1" type="ORF">A1O1_07301</name>
</gene>
<dbReference type="STRING" id="1182541.W9XSY4"/>
<sequence length="251" mass="28496">MAGGGSNDVYVRNETRSAFAADDFSVMLPSSERCENTVALGSLLLLANKDLVTERVVRRAYCVGRGDPPSKLRSYPATSRQRSEQDGIVRVFVSRFFNRIGESLPTKHEVRCRGWRGLLEDDVTPHDGCQIEERLFYSDSVSDDLLWLDEPGSEIHEMPNPLLFRFSWDDIQEFPIEFNDRTGERYYYVDYEVILKQDHDDMTFSITIPRSGRGGKGANEYGDNPLYQEGSYDCSGDFKLVNTVGDTSMPL</sequence>
<protein>
    <submittedName>
        <fullName evidence="1">Uncharacterized protein</fullName>
    </submittedName>
</protein>
<dbReference type="GeneID" id="19162162"/>
<evidence type="ECO:0000313" key="2">
    <source>
        <dbReference type="Proteomes" id="UP000019484"/>
    </source>
</evidence>
<dbReference type="AlphaFoldDB" id="W9XSY4"/>
<organism evidence="1 2">
    <name type="scientific">Capronia coronata CBS 617.96</name>
    <dbReference type="NCBI Taxonomy" id="1182541"/>
    <lineage>
        <taxon>Eukaryota</taxon>
        <taxon>Fungi</taxon>
        <taxon>Dikarya</taxon>
        <taxon>Ascomycota</taxon>
        <taxon>Pezizomycotina</taxon>
        <taxon>Eurotiomycetes</taxon>
        <taxon>Chaetothyriomycetidae</taxon>
        <taxon>Chaetothyriales</taxon>
        <taxon>Herpotrichiellaceae</taxon>
        <taxon>Capronia</taxon>
    </lineage>
</organism>
<dbReference type="Proteomes" id="UP000019484">
    <property type="component" value="Unassembled WGS sequence"/>
</dbReference>
<comment type="caution">
    <text evidence="1">The sequence shown here is derived from an EMBL/GenBank/DDBJ whole genome shotgun (WGS) entry which is preliminary data.</text>
</comment>
<dbReference type="OrthoDB" id="4155882at2759"/>
<name>W9XSY4_9EURO</name>
<reference evidence="1 2" key="1">
    <citation type="submission" date="2013-03" db="EMBL/GenBank/DDBJ databases">
        <title>The Genome Sequence of Capronia coronata CBS 617.96.</title>
        <authorList>
            <consortium name="The Broad Institute Genomics Platform"/>
            <person name="Cuomo C."/>
            <person name="de Hoog S."/>
            <person name="Gorbushina A."/>
            <person name="Walker B."/>
            <person name="Young S.K."/>
            <person name="Zeng Q."/>
            <person name="Gargeya S."/>
            <person name="Fitzgerald M."/>
            <person name="Haas B."/>
            <person name="Abouelleil A."/>
            <person name="Allen A.W."/>
            <person name="Alvarado L."/>
            <person name="Arachchi H.M."/>
            <person name="Berlin A.M."/>
            <person name="Chapman S.B."/>
            <person name="Gainer-Dewar J."/>
            <person name="Goldberg J."/>
            <person name="Griggs A."/>
            <person name="Gujja S."/>
            <person name="Hansen M."/>
            <person name="Howarth C."/>
            <person name="Imamovic A."/>
            <person name="Ireland A."/>
            <person name="Larimer J."/>
            <person name="McCowan C."/>
            <person name="Murphy C."/>
            <person name="Pearson M."/>
            <person name="Poon T.W."/>
            <person name="Priest M."/>
            <person name="Roberts A."/>
            <person name="Saif S."/>
            <person name="Shea T."/>
            <person name="Sisk P."/>
            <person name="Sykes S."/>
            <person name="Wortman J."/>
            <person name="Nusbaum C."/>
            <person name="Birren B."/>
        </authorList>
    </citation>
    <scope>NUCLEOTIDE SEQUENCE [LARGE SCALE GENOMIC DNA]</scope>
    <source>
        <strain evidence="1 2">CBS 617.96</strain>
    </source>
</reference>
<keyword evidence="2" id="KW-1185">Reference proteome</keyword>
<dbReference type="EMBL" id="AMWN01000006">
    <property type="protein sequence ID" value="EXJ83677.1"/>
    <property type="molecule type" value="Genomic_DNA"/>
</dbReference>
<evidence type="ECO:0000313" key="1">
    <source>
        <dbReference type="EMBL" id="EXJ83677.1"/>
    </source>
</evidence>
<accession>W9XSY4</accession>
<dbReference type="RefSeq" id="XP_007726363.1">
    <property type="nucleotide sequence ID" value="XM_007728173.1"/>
</dbReference>
<dbReference type="HOGENOM" id="CLU_096854_0_0_1"/>
<proteinExistence type="predicted"/>